<dbReference type="VEuPathDB" id="MicrosporidiaDB:CWI39_1449p0010"/>
<comment type="caution">
    <text evidence="2">The sequence shown here is derived from an EMBL/GenBank/DDBJ whole genome shotgun (WGS) entry which is preliminary data.</text>
</comment>
<organism evidence="2 3">
    <name type="scientific">Hamiltosporidium magnivora</name>
    <dbReference type="NCBI Taxonomy" id="148818"/>
    <lineage>
        <taxon>Eukaryota</taxon>
        <taxon>Fungi</taxon>
        <taxon>Fungi incertae sedis</taxon>
        <taxon>Microsporidia</taxon>
        <taxon>Dubosqiidae</taxon>
        <taxon>Hamiltosporidium</taxon>
    </lineage>
</organism>
<proteinExistence type="predicted"/>
<dbReference type="AlphaFoldDB" id="A0A4V2JUR8"/>
<evidence type="ECO:0000313" key="2">
    <source>
        <dbReference type="EMBL" id="TBU01222.1"/>
    </source>
</evidence>
<gene>
    <name evidence="2" type="ORF">CWI39_1449p0010</name>
</gene>
<reference evidence="2 3" key="1">
    <citation type="submission" date="2017-12" db="EMBL/GenBank/DDBJ databases">
        <authorList>
            <person name="Pombert J.-F."/>
            <person name="Haag K.L."/>
            <person name="Ebert D."/>
        </authorList>
    </citation>
    <scope>NUCLEOTIDE SEQUENCE [LARGE SCALE GENOMIC DNA]</scope>
    <source>
        <strain evidence="2">IL-BN-2</strain>
    </source>
</reference>
<accession>A0A4V2JUR8</accession>
<evidence type="ECO:0000313" key="3">
    <source>
        <dbReference type="Proteomes" id="UP000293045"/>
    </source>
</evidence>
<feature type="region of interest" description="Disordered" evidence="1">
    <location>
        <begin position="88"/>
        <end position="108"/>
    </location>
</feature>
<dbReference type="VEuPathDB" id="MicrosporidiaDB:CWI36_0564p0020"/>
<evidence type="ECO:0000256" key="1">
    <source>
        <dbReference type="SAM" id="MobiDB-lite"/>
    </source>
</evidence>
<dbReference type="EMBL" id="PIXR01001449">
    <property type="protein sequence ID" value="TBU01222.1"/>
    <property type="molecule type" value="Genomic_DNA"/>
</dbReference>
<name>A0A4V2JUR8_9MICR</name>
<dbReference type="Proteomes" id="UP000293045">
    <property type="component" value="Unassembled WGS sequence"/>
</dbReference>
<sequence length="108" mass="12540">MYFIDLLTASSTFAEQHNASLNIMRAEESTTINYSRPIPRKPKKKICENFLLERKSRIMNSSVKRKLDFDLNISQNIADSSYIDERTPKENINLENNSKKRAKADNDN</sequence>
<protein>
    <submittedName>
        <fullName evidence="2">Uncharacterized protein</fullName>
    </submittedName>
</protein>